<protein>
    <submittedName>
        <fullName evidence="2">CPCC family cysteine-rich protein</fullName>
    </submittedName>
</protein>
<accession>A0AA51RWJ1</accession>
<dbReference type="Pfam" id="PF14206">
    <property type="entry name" value="Cys_rich_CPCC"/>
    <property type="match status" value="1"/>
</dbReference>
<evidence type="ECO:0000313" key="2">
    <source>
        <dbReference type="EMBL" id="WMS88820.1"/>
    </source>
</evidence>
<feature type="domain" description="Cysteine-rich CPCC" evidence="1">
    <location>
        <begin position="3"/>
        <end position="59"/>
    </location>
</feature>
<dbReference type="EMBL" id="CP133548">
    <property type="protein sequence ID" value="WMS88820.1"/>
    <property type="molecule type" value="Genomic_DNA"/>
</dbReference>
<sequence length="104" mass="11765">MKYTCPCCGFKTLDEPANGTYGICCNCGWEDDLIQNEDPDYEGGANGICLREAQYEYLKVTETPSEFEKDPEWCLLAPPSIKSRLKNSRTNFIVSRKGEVNKLN</sequence>
<keyword evidence="3" id="KW-1185">Reference proteome</keyword>
<evidence type="ECO:0000313" key="3">
    <source>
        <dbReference type="Proteomes" id="UP001239782"/>
    </source>
</evidence>
<proteinExistence type="predicted"/>
<gene>
    <name evidence="2" type="ORF">Q9312_07850</name>
</gene>
<organism evidence="2 3">
    <name type="scientific">Pleionea litopenaei</name>
    <dbReference type="NCBI Taxonomy" id="3070815"/>
    <lineage>
        <taxon>Bacteria</taxon>
        <taxon>Pseudomonadati</taxon>
        <taxon>Pseudomonadota</taxon>
        <taxon>Gammaproteobacteria</taxon>
        <taxon>Oceanospirillales</taxon>
        <taxon>Pleioneaceae</taxon>
        <taxon>Pleionea</taxon>
    </lineage>
</organism>
<evidence type="ECO:0000259" key="1">
    <source>
        <dbReference type="Pfam" id="PF14206"/>
    </source>
</evidence>
<dbReference type="InterPro" id="IPR025983">
    <property type="entry name" value="Cys_rich_CPCC"/>
</dbReference>
<dbReference type="Proteomes" id="UP001239782">
    <property type="component" value="Chromosome"/>
</dbReference>
<reference evidence="2 3" key="1">
    <citation type="submission" date="2023-08" db="EMBL/GenBank/DDBJ databases">
        <title>Pleionea litopenaei sp. nov., isolated from stomach of juvenile Litopenaeus vannamei.</title>
        <authorList>
            <person name="Rho A.M."/>
            <person name="Hwang C.Y."/>
        </authorList>
    </citation>
    <scope>NUCLEOTIDE SEQUENCE [LARGE SCALE GENOMIC DNA]</scope>
    <source>
        <strain evidence="2 3">HL-JVS1</strain>
    </source>
</reference>
<dbReference type="KEGG" id="plei:Q9312_07850"/>
<dbReference type="RefSeq" id="WP_309204041.1">
    <property type="nucleotide sequence ID" value="NZ_CP133548.1"/>
</dbReference>
<name>A0AA51RWJ1_9GAMM</name>
<dbReference type="AlphaFoldDB" id="A0AA51RWJ1"/>